<evidence type="ECO:0000313" key="3">
    <source>
        <dbReference type="EMBL" id="GLB39608.1"/>
    </source>
</evidence>
<feature type="region of interest" description="Disordered" evidence="1">
    <location>
        <begin position="203"/>
        <end position="225"/>
    </location>
</feature>
<feature type="compositionally biased region" description="Polar residues" evidence="1">
    <location>
        <begin position="287"/>
        <end position="307"/>
    </location>
</feature>
<accession>A0A9P3UNE9</accession>
<protein>
    <recommendedName>
        <fullName evidence="2">F-box domain-containing protein</fullName>
    </recommendedName>
</protein>
<feature type="region of interest" description="Disordered" evidence="1">
    <location>
        <begin position="249"/>
        <end position="320"/>
    </location>
</feature>
<evidence type="ECO:0000256" key="1">
    <source>
        <dbReference type="SAM" id="MobiDB-lite"/>
    </source>
</evidence>
<dbReference type="AlphaFoldDB" id="A0A9P3UNE9"/>
<keyword evidence="4" id="KW-1185">Reference proteome</keyword>
<comment type="caution">
    <text evidence="3">The sequence shown here is derived from an EMBL/GenBank/DDBJ whole genome shotgun (WGS) entry which is preliminary data.</text>
</comment>
<organism evidence="3 4">
    <name type="scientific">Lyophyllum shimeji</name>
    <name type="common">Hon-shimeji</name>
    <name type="synonym">Tricholoma shimeji</name>
    <dbReference type="NCBI Taxonomy" id="47721"/>
    <lineage>
        <taxon>Eukaryota</taxon>
        <taxon>Fungi</taxon>
        <taxon>Dikarya</taxon>
        <taxon>Basidiomycota</taxon>
        <taxon>Agaricomycotina</taxon>
        <taxon>Agaricomycetes</taxon>
        <taxon>Agaricomycetidae</taxon>
        <taxon>Agaricales</taxon>
        <taxon>Tricholomatineae</taxon>
        <taxon>Lyophyllaceae</taxon>
        <taxon>Lyophyllum</taxon>
    </lineage>
</organism>
<reference evidence="3" key="1">
    <citation type="submission" date="2022-07" db="EMBL/GenBank/DDBJ databases">
        <title>The genome of Lyophyllum shimeji provides insight into the initial evolution of ectomycorrhizal fungal genome.</title>
        <authorList>
            <person name="Kobayashi Y."/>
            <person name="Shibata T."/>
            <person name="Hirakawa H."/>
            <person name="Shigenobu S."/>
            <person name="Nishiyama T."/>
            <person name="Yamada A."/>
            <person name="Hasebe M."/>
            <person name="Kawaguchi M."/>
        </authorList>
    </citation>
    <scope>NUCLEOTIDE SEQUENCE</scope>
    <source>
        <strain evidence="3">AT787</strain>
    </source>
</reference>
<gene>
    <name evidence="3" type="ORF">LshimejAT787_0701180</name>
</gene>
<evidence type="ECO:0000313" key="4">
    <source>
        <dbReference type="Proteomes" id="UP001063166"/>
    </source>
</evidence>
<dbReference type="SUPFAM" id="SSF81383">
    <property type="entry name" value="F-box domain"/>
    <property type="match status" value="1"/>
</dbReference>
<dbReference type="InterPro" id="IPR001810">
    <property type="entry name" value="F-box_dom"/>
</dbReference>
<proteinExistence type="predicted"/>
<dbReference type="InterPro" id="IPR036047">
    <property type="entry name" value="F-box-like_dom_sf"/>
</dbReference>
<dbReference type="Proteomes" id="UP001063166">
    <property type="component" value="Unassembled WGS sequence"/>
</dbReference>
<evidence type="ECO:0000259" key="2">
    <source>
        <dbReference type="PROSITE" id="PS50181"/>
    </source>
</evidence>
<feature type="compositionally biased region" description="Low complexity" evidence="1">
    <location>
        <begin position="252"/>
        <end position="286"/>
    </location>
</feature>
<sequence length="320" mass="34449">MSTSHLLELPDDTLAEILELCDIAMLRRLASTSRRLRLLAAPMILSEQKSHLETLVASEMLWLGDEPPDTIQLILNDNITHAPLLCLLIKYDADLCEVLQSLRLLLSHLTSIDRAELVFAVGDPKVAVHRGWMYLLGDVLNLLAEKTTTLGVEGGAGWPTGGLPEVASRLAPPEPETPRTRKSYIRRIASRCARPLTNVLQHLTIGSSRDSTSVDTPPEAVVEEPTTSCDIVLCDIVLELAPRLSITDLESAPRSSSTSPSPPGHSTSSTTRPSSGSASSTLPSQSKSGITSSPRLSTSARSHSSPSEDALRSRPISRSS</sequence>
<name>A0A9P3UNE9_LYOSH</name>
<dbReference type="EMBL" id="BRPK01000007">
    <property type="protein sequence ID" value="GLB39608.1"/>
    <property type="molecule type" value="Genomic_DNA"/>
</dbReference>
<feature type="compositionally biased region" description="Polar residues" evidence="1">
    <location>
        <begin position="203"/>
        <end position="215"/>
    </location>
</feature>
<dbReference type="PROSITE" id="PS50181">
    <property type="entry name" value="FBOX"/>
    <property type="match status" value="1"/>
</dbReference>
<feature type="domain" description="F-box" evidence="2">
    <location>
        <begin position="3"/>
        <end position="55"/>
    </location>
</feature>